<dbReference type="GO" id="GO:0005198">
    <property type="term" value="F:structural molecule activity"/>
    <property type="evidence" value="ECO:0007669"/>
    <property type="project" value="InterPro"/>
</dbReference>
<evidence type="ECO:0000256" key="3">
    <source>
        <dbReference type="ARBA" id="ARBA00022844"/>
    </source>
</evidence>
<dbReference type="Gene3D" id="2.70.9.10">
    <property type="entry name" value="Adenovirus Type 2 Hexon, domain 4"/>
    <property type="match status" value="2"/>
</dbReference>
<dbReference type="Gene3D" id="2.70.9.20">
    <property type="entry name" value="Major capsid protein Vp54"/>
    <property type="match status" value="1"/>
</dbReference>
<feature type="domain" description="Major capsid protein N-terminal" evidence="5">
    <location>
        <begin position="25"/>
        <end position="88"/>
    </location>
</feature>
<protein>
    <submittedName>
        <fullName evidence="6">Capsid protein</fullName>
    </submittedName>
</protein>
<dbReference type="Pfam" id="PF04451">
    <property type="entry name" value="Capsid_NCLDV"/>
    <property type="match status" value="1"/>
</dbReference>
<feature type="domain" description="Major capsid protein C-terminal" evidence="4">
    <location>
        <begin position="409"/>
        <end position="593"/>
    </location>
</feature>
<reference evidence="6" key="1">
    <citation type="submission" date="2018-10" db="EMBL/GenBank/DDBJ databases">
        <title>Hidden diversity of soil giant viruses.</title>
        <authorList>
            <person name="Schulz F."/>
            <person name="Alteio L."/>
            <person name="Goudeau D."/>
            <person name="Ryan E.M."/>
            <person name="Malmstrom R.R."/>
            <person name="Blanchard J."/>
            <person name="Woyke T."/>
        </authorList>
    </citation>
    <scope>NUCLEOTIDE SEQUENCE</scope>
    <source>
        <strain evidence="6">SAV1</strain>
    </source>
</reference>
<organism evidence="6">
    <name type="scientific">Satyrvirus sp</name>
    <dbReference type="NCBI Taxonomy" id="2487771"/>
    <lineage>
        <taxon>Viruses</taxon>
        <taxon>Varidnaviria</taxon>
        <taxon>Bamfordvirae</taxon>
        <taxon>Nucleocytoviricota</taxon>
        <taxon>Megaviricetes</taxon>
        <taxon>Imitervirales</taxon>
        <taxon>Mimiviridae</taxon>
        <taxon>Megamimivirinae</taxon>
    </lineage>
</organism>
<evidence type="ECO:0000259" key="4">
    <source>
        <dbReference type="Pfam" id="PF04451"/>
    </source>
</evidence>
<gene>
    <name evidence="6" type="ORF">Satyrvirus13_16</name>
</gene>
<evidence type="ECO:0000259" key="5">
    <source>
        <dbReference type="Pfam" id="PF16903"/>
    </source>
</evidence>
<dbReference type="InterPro" id="IPR007542">
    <property type="entry name" value="MCP_C"/>
</dbReference>
<dbReference type="InterPro" id="IPR038519">
    <property type="entry name" value="MCP_C_sf"/>
</dbReference>
<proteinExistence type="predicted"/>
<comment type="subcellular location">
    <subcellularLocation>
        <location evidence="1">Virion</location>
    </subcellularLocation>
</comment>
<dbReference type="InterPro" id="IPR031654">
    <property type="entry name" value="Capsid_N"/>
</dbReference>
<keyword evidence="2" id="KW-0167">Capsid protein</keyword>
<dbReference type="SUPFAM" id="SSF49749">
    <property type="entry name" value="Group II dsDNA viruses VP"/>
    <property type="match status" value="2"/>
</dbReference>
<feature type="domain" description="Major capsid protein N-terminal" evidence="5">
    <location>
        <begin position="252"/>
        <end position="406"/>
    </location>
</feature>
<dbReference type="GO" id="GO:0019028">
    <property type="term" value="C:viral capsid"/>
    <property type="evidence" value="ECO:0007669"/>
    <property type="project" value="UniProtKB-KW"/>
</dbReference>
<dbReference type="EMBL" id="MK072449">
    <property type="protein sequence ID" value="AYV85383.1"/>
    <property type="molecule type" value="Genomic_DNA"/>
</dbReference>
<dbReference type="Pfam" id="PF16903">
    <property type="entry name" value="Capsid_N"/>
    <property type="match status" value="2"/>
</dbReference>
<keyword evidence="3" id="KW-0946">Virion</keyword>
<evidence type="ECO:0000313" key="6">
    <source>
        <dbReference type="EMBL" id="AYV85383.1"/>
    </source>
</evidence>
<name>A0A3G5AHW6_9VIRU</name>
<accession>A0A3G5AHW6</accession>
<evidence type="ECO:0000256" key="1">
    <source>
        <dbReference type="ARBA" id="ARBA00004328"/>
    </source>
</evidence>
<evidence type="ECO:0000256" key="2">
    <source>
        <dbReference type="ARBA" id="ARBA00022561"/>
    </source>
</evidence>
<sequence length="612" mass="72023">MAGGIVQLTVYGSQDIFLTGKPQITFFKIVYRRNTNFAIESVQQHFIGTTNFGQEMVSIIDKIGDLMNRMYLEIELPKVDLVKNSTYWNTNKDDVKNKFDRIQKFYRLVYDYISENSVVIRKLDVLLKTNNISMDNIEKIMYDPIFIDKLSALRKNLKSYIASNIDFDSITELSDQKLNLIQEINSFDIQIIFNSVVKHANYLKNSYDENNFLKKIQLQKIINSSLYKLMKDFYMKIYNIYLEKENLYKSLLNGSYKERYKFAWVEEIGHAIIDLIDIKIGNQTIDTHTGDWLILFNKISVPEYHIKNYYKMIGNVKSLTIFDDSVKNSYKLIIPLQFWFCRHTGMSLPLIALRYHDIMFTLKLKDLSKLCYVEDAPGLQSIENIQSQYNINLIDAKLYVDYIFLDTDERYRFAQFTHEYLIETVQYNEFKDIIGKQYISHLSFSHPTKFMIWFVQPHDYRENLSGHNKCQWNNFGTNSDKTGYPISSSLLRINSYDRTDPYLDVKFFNYVQPYLYFNRSPTDGVNVYSFSLKPLEHQPSGSINLSRIDDFSIVVDFTNEFINLINSDNYKGAYMGVYTMSYNILRIMNGMAGMAFETFNFPSEEKIENLSI</sequence>
<dbReference type="InterPro" id="IPR016112">
    <property type="entry name" value="VP_dsDNA_II"/>
</dbReference>